<dbReference type="GO" id="GO:0004252">
    <property type="term" value="F:serine-type endopeptidase activity"/>
    <property type="evidence" value="ECO:0007669"/>
    <property type="project" value="InterPro"/>
</dbReference>
<dbReference type="InterPro" id="IPR001314">
    <property type="entry name" value="Peptidase_S1A"/>
</dbReference>
<dbReference type="PROSITE" id="PS50240">
    <property type="entry name" value="TRYPSIN_DOM"/>
    <property type="match status" value="1"/>
</dbReference>
<dbReference type="PANTHER" id="PTHR24256">
    <property type="entry name" value="TRYPTASE-RELATED"/>
    <property type="match status" value="1"/>
</dbReference>
<evidence type="ECO:0000313" key="7">
    <source>
        <dbReference type="EMBL" id="JAR89564.1"/>
    </source>
</evidence>
<evidence type="ECO:0000256" key="3">
    <source>
        <dbReference type="ARBA" id="ARBA00023180"/>
    </source>
</evidence>
<feature type="domain" description="Peptidase S1" evidence="6">
    <location>
        <begin position="35"/>
        <end position="282"/>
    </location>
</feature>
<dbReference type="AlphaFoldDB" id="A0A147BFP6"/>
<feature type="chain" id="PRO_5007542215" evidence="5">
    <location>
        <begin position="19"/>
        <end position="284"/>
    </location>
</feature>
<dbReference type="Gene3D" id="2.40.10.10">
    <property type="entry name" value="Trypsin-like serine proteases"/>
    <property type="match status" value="1"/>
</dbReference>
<dbReference type="FunFam" id="2.40.10.10:FF:000028">
    <property type="entry name" value="Serine protease easter"/>
    <property type="match status" value="1"/>
</dbReference>
<evidence type="ECO:0000256" key="1">
    <source>
        <dbReference type="ARBA" id="ARBA00022729"/>
    </source>
</evidence>
<keyword evidence="7" id="KW-0378">Hydrolase</keyword>
<sequence length="284" mass="31424">MENYILLFAVFLVHQGVAQQFNESCGHVEWASSIIVGPKSPLPGDWPWMAAIFLQETGNEKKVICGGALISPKHILTTGVCVSDRRRTTQPAGLLSVRLGVVDLHSTGDDTRAINVDVKAIHRHPKFNVRTYNNDVALLELSEEVPFSQFVRPVCLPLGEISKKNVTGRRASVVGWGHPTNVAERDSDRLHEDYVDIWAEAECLEAYRRFPLDKETQMCAGDYRTGADPCRVTGGGSLLSFFGDRFYVLGLVSAGYRCGTAGYPGIYTRISSHLDWIEGILNSR</sequence>
<keyword evidence="2" id="KW-1015">Disulfide bond</keyword>
<feature type="signal peptide" evidence="5">
    <location>
        <begin position="1"/>
        <end position="18"/>
    </location>
</feature>
<accession>A0A147BFP6</accession>
<keyword evidence="1 5" id="KW-0732">Signal</keyword>
<dbReference type="SUPFAM" id="SSF50494">
    <property type="entry name" value="Trypsin-like serine proteases"/>
    <property type="match status" value="1"/>
</dbReference>
<dbReference type="InterPro" id="IPR051487">
    <property type="entry name" value="Ser/Thr_Proteases_Immune/Dev"/>
</dbReference>
<organism evidence="7">
    <name type="scientific">Ixodes ricinus</name>
    <name type="common">Common tick</name>
    <name type="synonym">Acarus ricinus</name>
    <dbReference type="NCBI Taxonomy" id="34613"/>
    <lineage>
        <taxon>Eukaryota</taxon>
        <taxon>Metazoa</taxon>
        <taxon>Ecdysozoa</taxon>
        <taxon>Arthropoda</taxon>
        <taxon>Chelicerata</taxon>
        <taxon>Arachnida</taxon>
        <taxon>Acari</taxon>
        <taxon>Parasitiformes</taxon>
        <taxon>Ixodida</taxon>
        <taxon>Ixodoidea</taxon>
        <taxon>Ixodidae</taxon>
        <taxon>Ixodinae</taxon>
        <taxon>Ixodes</taxon>
    </lineage>
</organism>
<dbReference type="GO" id="GO:0006508">
    <property type="term" value="P:proteolysis"/>
    <property type="evidence" value="ECO:0007669"/>
    <property type="project" value="UniProtKB-KW"/>
</dbReference>
<comment type="similarity">
    <text evidence="4">Belongs to the peptidase S1 family. CLIP subfamily.</text>
</comment>
<evidence type="ECO:0000256" key="4">
    <source>
        <dbReference type="ARBA" id="ARBA00024195"/>
    </source>
</evidence>
<protein>
    <submittedName>
        <fullName evidence="7">Putative trypsin-like serine protease</fullName>
    </submittedName>
</protein>
<evidence type="ECO:0000256" key="2">
    <source>
        <dbReference type="ARBA" id="ARBA00023157"/>
    </source>
</evidence>
<dbReference type="InterPro" id="IPR009003">
    <property type="entry name" value="Peptidase_S1_PA"/>
</dbReference>
<dbReference type="Pfam" id="PF00089">
    <property type="entry name" value="Trypsin"/>
    <property type="match status" value="1"/>
</dbReference>
<evidence type="ECO:0000259" key="6">
    <source>
        <dbReference type="PROSITE" id="PS50240"/>
    </source>
</evidence>
<name>A0A147BFP6_IXORI</name>
<dbReference type="InterPro" id="IPR001254">
    <property type="entry name" value="Trypsin_dom"/>
</dbReference>
<dbReference type="EMBL" id="GEGO01005840">
    <property type="protein sequence ID" value="JAR89564.1"/>
    <property type="molecule type" value="Transcribed_RNA"/>
</dbReference>
<proteinExistence type="inferred from homology"/>
<dbReference type="CDD" id="cd00190">
    <property type="entry name" value="Tryp_SPc"/>
    <property type="match status" value="1"/>
</dbReference>
<dbReference type="InterPro" id="IPR043504">
    <property type="entry name" value="Peptidase_S1_PA_chymotrypsin"/>
</dbReference>
<keyword evidence="7" id="KW-0645">Protease</keyword>
<keyword evidence="3" id="KW-0325">Glycoprotein</keyword>
<dbReference type="PRINTS" id="PR00722">
    <property type="entry name" value="CHYMOTRYPSIN"/>
</dbReference>
<reference evidence="7" key="1">
    <citation type="journal article" date="2018" name="PLoS Negl. Trop. Dis.">
        <title>Sialome diversity of ticks revealed by RNAseq of single tick salivary glands.</title>
        <authorList>
            <person name="Perner J."/>
            <person name="Kropackova S."/>
            <person name="Kopacek P."/>
            <person name="Ribeiro J.M."/>
        </authorList>
    </citation>
    <scope>NUCLEOTIDE SEQUENCE</scope>
    <source>
        <strain evidence="7">Siblings of single egg batch collected in Ceske Budejovice</strain>
        <tissue evidence="7">Salivary glands</tissue>
    </source>
</reference>
<evidence type="ECO:0000256" key="5">
    <source>
        <dbReference type="SAM" id="SignalP"/>
    </source>
</evidence>
<dbReference type="SMART" id="SM00020">
    <property type="entry name" value="Tryp_SPc"/>
    <property type="match status" value="1"/>
</dbReference>